<dbReference type="EMBL" id="JBAHYK010000099">
    <property type="protein sequence ID" value="KAL0578432.1"/>
    <property type="molecule type" value="Genomic_DNA"/>
</dbReference>
<keyword evidence="3" id="KW-0436">Ligase</keyword>
<dbReference type="SUPFAM" id="SSF52777">
    <property type="entry name" value="CoA-dependent acyltransferases"/>
    <property type="match status" value="6"/>
</dbReference>
<dbReference type="InterPro" id="IPR010071">
    <property type="entry name" value="AA_adenyl_dom"/>
</dbReference>
<reference evidence="7 8" key="1">
    <citation type="submission" date="2024-02" db="EMBL/GenBank/DDBJ databases">
        <title>A draft genome for the cacao thread blight pathogen Marasmius crinis-equi.</title>
        <authorList>
            <person name="Cohen S.P."/>
            <person name="Baruah I.K."/>
            <person name="Amoako-Attah I."/>
            <person name="Bukari Y."/>
            <person name="Meinhardt L.W."/>
            <person name="Bailey B.A."/>
        </authorList>
    </citation>
    <scope>NUCLEOTIDE SEQUENCE [LARGE SCALE GENOMIC DNA]</scope>
    <source>
        <strain evidence="7 8">GH-76</strain>
    </source>
</reference>
<evidence type="ECO:0000256" key="2">
    <source>
        <dbReference type="ARBA" id="ARBA00022553"/>
    </source>
</evidence>
<evidence type="ECO:0000256" key="4">
    <source>
        <dbReference type="ARBA" id="ARBA00023268"/>
    </source>
</evidence>
<evidence type="ECO:0000259" key="6">
    <source>
        <dbReference type="PROSITE" id="PS50075"/>
    </source>
</evidence>
<dbReference type="InterPro" id="IPR009081">
    <property type="entry name" value="PP-bd_ACP"/>
</dbReference>
<keyword evidence="8" id="KW-1185">Reference proteome</keyword>
<dbReference type="PROSITE" id="PS00455">
    <property type="entry name" value="AMP_BINDING"/>
    <property type="match status" value="1"/>
</dbReference>
<accession>A0ABR3FSX5</accession>
<feature type="domain" description="Carrier" evidence="6">
    <location>
        <begin position="1875"/>
        <end position="1948"/>
    </location>
</feature>
<evidence type="ECO:0000256" key="5">
    <source>
        <dbReference type="SAM" id="MobiDB-lite"/>
    </source>
</evidence>
<dbReference type="Gene3D" id="1.10.1200.10">
    <property type="entry name" value="ACP-like"/>
    <property type="match status" value="3"/>
</dbReference>
<comment type="caution">
    <text evidence="7">The sequence shown here is derived from an EMBL/GenBank/DDBJ whole genome shotgun (WGS) entry which is preliminary data.</text>
</comment>
<dbReference type="NCBIfam" id="TIGR01733">
    <property type="entry name" value="AA-adenyl-dom"/>
    <property type="match status" value="1"/>
</dbReference>
<dbReference type="PANTHER" id="PTHR45527:SF1">
    <property type="entry name" value="FATTY ACID SYNTHASE"/>
    <property type="match status" value="1"/>
</dbReference>
<dbReference type="Gene3D" id="3.30.559.10">
    <property type="entry name" value="Chloramphenicol acetyltransferase-like domain"/>
    <property type="match status" value="3"/>
</dbReference>
<sequence>MSPRLDDYSYQPLPDLGTGSRHPPEGRGRVELSYDPGDLTGIYFRASFAKVLLLYLDSNDFLFADGLSTRVPFRAKTSTDPKAPVSFEAFARDLEEQVRTGHGVDEEEVASSWGMKPGQDPFPAVFHRDESLPANSISSPLVLHANPATNIMSLHYSTSLLAEHSADILLNQIHQTWIFFSSTAGSASPITTPLSLPRSLMSAYEPLYDDSKAVLTLSWLMTNARERPDGIAHEIYTTHGLDHPPDILTYKDLNEGSNRLARWLIRRRGLVVGRQDRVAVCRNRDVNFYTAHAGIWKAGGCYVSIDPDLPPERKRYIASDSEALLVITTSDQASVFGERAVVLDDPHVQDEINAEDDSEDVCHAELDQLAYLLYTSGTTGTPKGCLLNHRGLYWAIEAMCLYPAKVTDPSTDKRLALASIAFDVHISEITQTWRLGIRLVSGQRYELLADLKGVITGIGITHLGMVPSMIEATLTGEEEKLKYLVSGGEKMSDSLLKKWANHPRVILANFYGPTEATVGCTSRRVSPTDRKENIGKPFESCHAYIVDPKNDLKMVPRGTPGELLVCGPLVGVGYIGLPQVTKKVFVEYEGKRGYRTGDLVRMMPDGSLEIMGRIDTQIKLRGVRIEAEGVSNVLRSALDVEVDAATMIATHPELSASSELLVSFVAIHDSSITFQQRRTQVPPLITTEEMKATVKRMKNAAEKELAVYMRPSYIVPLGWLPLSMNGKVEARVLKSLFGEMSVKELVAMQGGAGGYATTKEKKADRAPTGTELRVLDIIRKFYNDDKVSLSYQTNLFECGFDSLRFATLAGELRKKFSVRIEAAEVMERPVVEDVAARLASAMSEDQDESKAVGPLVDKAMVDAAEAVFSPSDIDVVLPLFPVQEGVLFKSMESPDSYVQHFVYRCAEGVDAGRVMSSWRAVLGRQQILRTVFVTDDTGALIQVVLRDGTVDVPGATTKIHLDEGFDGWFLRSEALNVSTRINEDLTTPLWAVNIYEDDSSDQSSYMVFSINHALYDGNAMPLLIKEFRAIYSSPTPAPLLPDPVPLSSVLSAIPPANDPHTKQFFLDHFATIKHRDATPIAREVDSEKEAVWMTYPLDGISLGDLKDKCNRDWHVTLQAFWAVAFAIAGREFFGWNLDAIFGVVRSGRSLPLDGIENAICPLVTVVPTHVAFENPNEMLKKTQGFVGESSKYEHVSLGQVQRWLGVKNLIDVLLSCRFDGGVKQKNIVEHLASSRAIPEFVFNMEMVMNPVADSVEARLSFITPQLPQEKVDSFLHRFEECVESLISGHESGLQLNLENGEPTLPLTSPEASLGSSDRPVDHKLESLLTNAVAEFLRVDVSSIHPTTSLTALGLSSIRAVSLGRVLTEQGIKVSAVDIIQADGIREIARRVVGVSTKDDSRAVQESIRWLASFKEQLLADLELSKLKLTEDDGLDISGCTALQTGMLAQTLNSGGQLYVHAFTCQLLPECDPQHLRAAWQSAVEQLDILRTSFHFVSSVGQWAQVVHSRSDFKWTSRNLTGSLDDIRSQFISSLSFKDETTFARPPVHFLHLMGSENYLIIVLHHALYDGIAIPKLFRRVRRLYRDLDVPSPVKFLPIADAILMQEKGGTKYWTSQLEGSRPCQIPRVSSTSGSEAAWRSSVSLNLSAGELRRFCRRYHVHPQCLGQAAWAKVLARKVGSPDVVFGQVISGRTLPDADDVIGPVFNTIPCRVAFTPRETNKQLVRSIHEWNTSGLPWQHASLRSIQRQLGTSNLFDTLFLYQPHSDVIADDPLWATVGRGEMQESKTQYAINVELHERADSFHIFASCASDVATHEGLVSLLNDLNDEFVQLVRMPNAAVLGAEDPLFSSNQSAPDTPTTKVEDIEDDSVMNSWTDEQHQLRKIIVDFVRLPPDAVTPATSLVSIGIDSICAIQVASLARRAGISISATQVARSTSVQELVSVLSSSRPEAVDRTHNLAVPAIPEKVASNVRSSLPSGIRDRIEQILPPSAGMIYYTATEAHANAFTYKVERSEDPGAISRRVRDTWRDLSLKHKILRSFLWETGEQEFRMVLCVSKTYDFEWTEFTIDSTDELAAVRQQARTLTSVPIVSDRPSTRLALLHGKRASYMIVSLHHAQYDPPDGWSLPLLMKEFESFYSGEQATDVGGDVESFLGACSRDSGSLSEQETYWKQLFPSSYEPTLFPRSNLESRPSFLSLVRQFVGCFQSPQETQTLVFVSMTGLVKSLDRLQSKARTHNLPLQSILLACWALIQARWSSIDSSTFLLCHAGRSGIVPDVDVLAAPTVNYIPTRVVLARDKEDIVAIAKQIQNELSGRSPVVEQSRVSDIARWAGKPGEPLTNISVNVLRLPGNGGTEEAKEKPARIFQPVKFPYSARPSETNSGAKAFPEIQHDCQVEMYFHSSTNSIGMSIECKSELMSERQAEDVCREWGRLVENFGSS</sequence>
<dbReference type="InterPro" id="IPR036736">
    <property type="entry name" value="ACP-like_sf"/>
</dbReference>
<keyword evidence="4" id="KW-0511">Multifunctional enzyme</keyword>
<evidence type="ECO:0000256" key="1">
    <source>
        <dbReference type="ARBA" id="ARBA00022450"/>
    </source>
</evidence>
<dbReference type="CDD" id="cd19542">
    <property type="entry name" value="CT_NRPS-like"/>
    <property type="match status" value="1"/>
</dbReference>
<keyword evidence="2" id="KW-0597">Phosphoprotein</keyword>
<evidence type="ECO:0000313" key="8">
    <source>
        <dbReference type="Proteomes" id="UP001465976"/>
    </source>
</evidence>
<dbReference type="PROSITE" id="PS50075">
    <property type="entry name" value="CARRIER"/>
    <property type="match status" value="3"/>
</dbReference>
<dbReference type="InterPro" id="IPR042099">
    <property type="entry name" value="ANL_N_sf"/>
</dbReference>
<dbReference type="SMART" id="SM00823">
    <property type="entry name" value="PKS_PP"/>
    <property type="match status" value="3"/>
</dbReference>
<dbReference type="InterPro" id="IPR023213">
    <property type="entry name" value="CAT-like_dom_sf"/>
</dbReference>
<feature type="domain" description="Carrier" evidence="6">
    <location>
        <begin position="768"/>
        <end position="842"/>
    </location>
</feature>
<proteinExistence type="predicted"/>
<dbReference type="InterPro" id="IPR000873">
    <property type="entry name" value="AMP-dep_synth/lig_dom"/>
</dbReference>
<dbReference type="Proteomes" id="UP001465976">
    <property type="component" value="Unassembled WGS sequence"/>
</dbReference>
<dbReference type="SUPFAM" id="SSF47336">
    <property type="entry name" value="ACP-like"/>
    <property type="match status" value="3"/>
</dbReference>
<dbReference type="Pfam" id="PF00668">
    <property type="entry name" value="Condensation"/>
    <property type="match status" value="3"/>
</dbReference>
<gene>
    <name evidence="7" type="primary">NRPS2</name>
    <name evidence="7" type="ORF">V5O48_003582</name>
</gene>
<dbReference type="PANTHER" id="PTHR45527">
    <property type="entry name" value="NONRIBOSOMAL PEPTIDE SYNTHETASE"/>
    <property type="match status" value="1"/>
</dbReference>
<dbReference type="InterPro" id="IPR020845">
    <property type="entry name" value="AMP-binding_CS"/>
</dbReference>
<dbReference type="Gene3D" id="3.40.50.12780">
    <property type="entry name" value="N-terminal domain of ligase-like"/>
    <property type="match status" value="1"/>
</dbReference>
<name>A0ABR3FSX5_9AGAR</name>
<dbReference type="InterPro" id="IPR006162">
    <property type="entry name" value="Ppantetheine_attach_site"/>
</dbReference>
<evidence type="ECO:0000256" key="3">
    <source>
        <dbReference type="ARBA" id="ARBA00022598"/>
    </source>
</evidence>
<keyword evidence="1" id="KW-0596">Phosphopantetheine</keyword>
<dbReference type="InterPro" id="IPR045851">
    <property type="entry name" value="AMP-bd_C_sf"/>
</dbReference>
<protein>
    <submittedName>
        <fullName evidence="7">Non-ribosomal peptide synthetase</fullName>
    </submittedName>
</protein>
<dbReference type="Pfam" id="PF00550">
    <property type="entry name" value="PP-binding"/>
    <property type="match status" value="3"/>
</dbReference>
<dbReference type="Gene3D" id="3.30.559.30">
    <property type="entry name" value="Nonribosomal peptide synthetase, condensation domain"/>
    <property type="match status" value="3"/>
</dbReference>
<dbReference type="SUPFAM" id="SSF56801">
    <property type="entry name" value="Acetyl-CoA synthetase-like"/>
    <property type="match status" value="1"/>
</dbReference>
<feature type="region of interest" description="Disordered" evidence="5">
    <location>
        <begin position="1"/>
        <end position="29"/>
    </location>
</feature>
<evidence type="ECO:0000313" key="7">
    <source>
        <dbReference type="EMBL" id="KAL0578432.1"/>
    </source>
</evidence>
<feature type="domain" description="Carrier" evidence="6">
    <location>
        <begin position="1322"/>
        <end position="1395"/>
    </location>
</feature>
<dbReference type="PROSITE" id="PS00012">
    <property type="entry name" value="PHOSPHOPANTETHEINE"/>
    <property type="match status" value="1"/>
</dbReference>
<dbReference type="Pfam" id="PF00501">
    <property type="entry name" value="AMP-binding"/>
    <property type="match status" value="1"/>
</dbReference>
<dbReference type="InterPro" id="IPR001242">
    <property type="entry name" value="Condensation_dom"/>
</dbReference>
<organism evidence="7 8">
    <name type="scientific">Marasmius crinis-equi</name>
    <dbReference type="NCBI Taxonomy" id="585013"/>
    <lineage>
        <taxon>Eukaryota</taxon>
        <taxon>Fungi</taxon>
        <taxon>Dikarya</taxon>
        <taxon>Basidiomycota</taxon>
        <taxon>Agaricomycotina</taxon>
        <taxon>Agaricomycetes</taxon>
        <taxon>Agaricomycetidae</taxon>
        <taxon>Agaricales</taxon>
        <taxon>Marasmiineae</taxon>
        <taxon>Marasmiaceae</taxon>
        <taxon>Marasmius</taxon>
    </lineage>
</organism>
<dbReference type="Gene3D" id="3.30.300.30">
    <property type="match status" value="1"/>
</dbReference>
<dbReference type="InterPro" id="IPR020806">
    <property type="entry name" value="PKS_PP-bd"/>
</dbReference>